<sequence length="322" mass="36331">MTSENDEADPTDDVATDPDRDVDGDYDVVVVGGGPSGCSAAVFTGRYGLDTVVFDRGKAALERAAYVENYLGFPAGVGTDTLYDLMHDHVTEAGCAYVADLVESVEHRPTGDDDENRGFVVETQEGRTVTTRYVVAASWYDGEYLRPLGGDELFIRHDHGDDEHEQFDPDYADDDGRTPIDGLYVVAPAGERNAQAIVAAGQGAYVARCLLEDHRRDQGYPDGVDSYYDWIRPDAEFTGEWGDRDRWREWFHDRIPDEYAASDERVAELRERYIDHAFETKLTDEEVDARERRGQKRLLDHLDDDLILERARHIEAERQANL</sequence>
<dbReference type="InterPro" id="IPR036188">
    <property type="entry name" value="FAD/NAD-bd_sf"/>
</dbReference>
<feature type="compositionally biased region" description="Acidic residues" evidence="3">
    <location>
        <begin position="1"/>
        <end position="16"/>
    </location>
</feature>
<organism evidence="5 6">
    <name type="scientific">Halogranum amylolyticum</name>
    <dbReference type="NCBI Taxonomy" id="660520"/>
    <lineage>
        <taxon>Archaea</taxon>
        <taxon>Methanobacteriati</taxon>
        <taxon>Methanobacteriota</taxon>
        <taxon>Stenosarchaea group</taxon>
        <taxon>Halobacteria</taxon>
        <taxon>Halobacteriales</taxon>
        <taxon>Haloferacaceae</taxon>
    </lineage>
</organism>
<dbReference type="AlphaFoldDB" id="A0A1H8PFI7"/>
<proteinExistence type="predicted"/>
<dbReference type="RefSeq" id="WP_170864704.1">
    <property type="nucleotide sequence ID" value="NZ_FODV01000002.1"/>
</dbReference>
<accession>A0A1H8PFI7</accession>
<dbReference type="PANTHER" id="PTHR48105">
    <property type="entry name" value="THIOREDOXIN REDUCTASE 1-RELATED-RELATED"/>
    <property type="match status" value="1"/>
</dbReference>
<evidence type="ECO:0000256" key="1">
    <source>
        <dbReference type="ARBA" id="ARBA00022630"/>
    </source>
</evidence>
<dbReference type="EMBL" id="FODV01000002">
    <property type="protein sequence ID" value="SEO40722.1"/>
    <property type="molecule type" value="Genomic_DNA"/>
</dbReference>
<dbReference type="Gene3D" id="3.50.50.60">
    <property type="entry name" value="FAD/NAD(P)-binding domain"/>
    <property type="match status" value="1"/>
</dbReference>
<evidence type="ECO:0000259" key="4">
    <source>
        <dbReference type="Pfam" id="PF01494"/>
    </source>
</evidence>
<keyword evidence="2" id="KW-0560">Oxidoreductase</keyword>
<keyword evidence="6" id="KW-1185">Reference proteome</keyword>
<dbReference type="Pfam" id="PF01494">
    <property type="entry name" value="FAD_binding_3"/>
    <property type="match status" value="1"/>
</dbReference>
<reference evidence="6" key="1">
    <citation type="submission" date="2016-10" db="EMBL/GenBank/DDBJ databases">
        <authorList>
            <person name="Varghese N."/>
            <person name="Submissions S."/>
        </authorList>
    </citation>
    <scope>NUCLEOTIDE SEQUENCE [LARGE SCALE GENOMIC DNA]</scope>
    <source>
        <strain evidence="6">CGMCC 1.10121</strain>
    </source>
</reference>
<dbReference type="Proteomes" id="UP000199126">
    <property type="component" value="Unassembled WGS sequence"/>
</dbReference>
<keyword evidence="1" id="KW-0285">Flavoprotein</keyword>
<dbReference type="PRINTS" id="PR00469">
    <property type="entry name" value="PNDRDTASEII"/>
</dbReference>
<dbReference type="SUPFAM" id="SSF51905">
    <property type="entry name" value="FAD/NAD(P)-binding domain"/>
    <property type="match status" value="1"/>
</dbReference>
<evidence type="ECO:0000256" key="2">
    <source>
        <dbReference type="ARBA" id="ARBA00023002"/>
    </source>
</evidence>
<evidence type="ECO:0000256" key="3">
    <source>
        <dbReference type="SAM" id="MobiDB-lite"/>
    </source>
</evidence>
<feature type="domain" description="FAD-binding" evidence="4">
    <location>
        <begin position="25"/>
        <end position="60"/>
    </location>
</feature>
<dbReference type="InterPro" id="IPR050097">
    <property type="entry name" value="Ferredoxin-NADP_redctase_2"/>
</dbReference>
<gene>
    <name evidence="5" type="ORF">SAMN04487948_102274</name>
</gene>
<name>A0A1H8PFI7_9EURY</name>
<protein>
    <submittedName>
        <fullName evidence="5">Pyridine nucleotide-disulphide oxidoreductase</fullName>
    </submittedName>
</protein>
<dbReference type="OrthoDB" id="214187at2157"/>
<dbReference type="GO" id="GO:0071949">
    <property type="term" value="F:FAD binding"/>
    <property type="evidence" value="ECO:0007669"/>
    <property type="project" value="InterPro"/>
</dbReference>
<evidence type="ECO:0000313" key="6">
    <source>
        <dbReference type="Proteomes" id="UP000199126"/>
    </source>
</evidence>
<evidence type="ECO:0000313" key="5">
    <source>
        <dbReference type="EMBL" id="SEO40722.1"/>
    </source>
</evidence>
<dbReference type="InterPro" id="IPR002938">
    <property type="entry name" value="FAD-bd"/>
</dbReference>
<dbReference type="GO" id="GO:0016491">
    <property type="term" value="F:oxidoreductase activity"/>
    <property type="evidence" value="ECO:0007669"/>
    <property type="project" value="UniProtKB-KW"/>
</dbReference>
<feature type="region of interest" description="Disordered" evidence="3">
    <location>
        <begin position="1"/>
        <end position="23"/>
    </location>
</feature>